<dbReference type="RefSeq" id="WP_152801195.1">
    <property type="nucleotide sequence ID" value="NZ_WHNX01000003.1"/>
</dbReference>
<dbReference type="AlphaFoldDB" id="A0A6A7K5D8"/>
<sequence length="105" mass="11619">MSTAIVKPGVCGIESKIVVRKKDRRTMDITIETKCPYIKKMEKDLDGINGSNECFNKFSASKVYELADQHCKHLACPVPSGIIKALEVEAGLALPRNVEILITKE</sequence>
<keyword evidence="2" id="KW-1185">Reference proteome</keyword>
<evidence type="ECO:0000313" key="1">
    <source>
        <dbReference type="EMBL" id="MPW24571.1"/>
    </source>
</evidence>
<comment type="caution">
    <text evidence="1">The sequence shown here is derived from an EMBL/GenBank/DDBJ whole genome shotgun (WGS) entry which is preliminary data.</text>
</comment>
<reference evidence="1 2" key="1">
    <citation type="submission" date="2019-10" db="EMBL/GenBank/DDBJ databases">
        <title>Alkalibaculum tamaniensis sp.nov., a new alkaliphilic acetogen, isolated on methoxylated aromatics from a mud volcano.</title>
        <authorList>
            <person name="Khomyakova M.A."/>
            <person name="Merkel A.Y."/>
            <person name="Bonch-Osmolovskaya E.A."/>
            <person name="Slobodkin A.I."/>
        </authorList>
    </citation>
    <scope>NUCLEOTIDE SEQUENCE [LARGE SCALE GENOMIC DNA]</scope>
    <source>
        <strain evidence="1 2">M08DMB</strain>
    </source>
</reference>
<accession>A0A6A7K5D8</accession>
<protein>
    <submittedName>
        <fullName evidence="1">Uncharacterized protein</fullName>
    </submittedName>
</protein>
<evidence type="ECO:0000313" key="2">
    <source>
        <dbReference type="Proteomes" id="UP000440004"/>
    </source>
</evidence>
<dbReference type="InterPro" id="IPR054227">
    <property type="entry name" value="DUF6951"/>
</dbReference>
<dbReference type="Proteomes" id="UP000440004">
    <property type="component" value="Unassembled WGS sequence"/>
</dbReference>
<dbReference type="EMBL" id="WHNX01000003">
    <property type="protein sequence ID" value="MPW24571.1"/>
    <property type="molecule type" value="Genomic_DNA"/>
</dbReference>
<gene>
    <name evidence="1" type="ORF">GC105_02030</name>
</gene>
<organism evidence="1 2">
    <name type="scientific">Alkalibaculum sporogenes</name>
    <dbReference type="NCBI Taxonomy" id="2655001"/>
    <lineage>
        <taxon>Bacteria</taxon>
        <taxon>Bacillati</taxon>
        <taxon>Bacillota</taxon>
        <taxon>Clostridia</taxon>
        <taxon>Eubacteriales</taxon>
        <taxon>Eubacteriaceae</taxon>
        <taxon>Alkalibaculum</taxon>
    </lineage>
</organism>
<name>A0A6A7K5D8_9FIRM</name>
<dbReference type="Pfam" id="PF22263">
    <property type="entry name" value="DUF6951"/>
    <property type="match status" value="1"/>
</dbReference>
<proteinExistence type="predicted"/>